<dbReference type="SUPFAM" id="SSF47413">
    <property type="entry name" value="lambda repressor-like DNA-binding domains"/>
    <property type="match status" value="1"/>
</dbReference>
<dbReference type="InterPro" id="IPR001761">
    <property type="entry name" value="Peripla_BP/Lac1_sug-bd_dom"/>
</dbReference>
<dbReference type="CDD" id="cd06267">
    <property type="entry name" value="PBP1_LacI_sugar_binding-like"/>
    <property type="match status" value="1"/>
</dbReference>
<dbReference type="InterPro" id="IPR000843">
    <property type="entry name" value="HTH_LacI"/>
</dbReference>
<reference evidence="5" key="1">
    <citation type="journal article" date="2014" name="Int. J. Syst. Evol. Microbiol.">
        <title>Complete genome sequence of Corynebacterium casei LMG S-19264T (=DSM 44701T), isolated from a smear-ripened cheese.</title>
        <authorList>
            <consortium name="US DOE Joint Genome Institute (JGI-PGF)"/>
            <person name="Walter F."/>
            <person name="Albersmeier A."/>
            <person name="Kalinowski J."/>
            <person name="Ruckert C."/>
        </authorList>
    </citation>
    <scope>NUCLEOTIDE SEQUENCE</scope>
    <source>
        <strain evidence="5">CGMCC 4.7299</strain>
    </source>
</reference>
<dbReference type="Gene3D" id="3.40.50.2300">
    <property type="match status" value="2"/>
</dbReference>
<keyword evidence="2" id="KW-0238">DNA-binding</keyword>
<evidence type="ECO:0000256" key="3">
    <source>
        <dbReference type="ARBA" id="ARBA00023163"/>
    </source>
</evidence>
<name>A0A8J3BXU9_9ACTN</name>
<dbReference type="InterPro" id="IPR028082">
    <property type="entry name" value="Peripla_BP_I"/>
</dbReference>
<dbReference type="SUPFAM" id="SSF53822">
    <property type="entry name" value="Periplasmic binding protein-like I"/>
    <property type="match status" value="1"/>
</dbReference>
<proteinExistence type="predicted"/>
<dbReference type="InterPro" id="IPR010982">
    <property type="entry name" value="Lambda_DNA-bd_dom_sf"/>
</dbReference>
<dbReference type="Proteomes" id="UP000656042">
    <property type="component" value="Unassembled WGS sequence"/>
</dbReference>
<evidence type="ECO:0000259" key="4">
    <source>
        <dbReference type="PROSITE" id="PS50932"/>
    </source>
</evidence>
<dbReference type="PANTHER" id="PTHR30146">
    <property type="entry name" value="LACI-RELATED TRANSCRIPTIONAL REPRESSOR"/>
    <property type="match status" value="1"/>
</dbReference>
<evidence type="ECO:0000313" key="6">
    <source>
        <dbReference type="Proteomes" id="UP000656042"/>
    </source>
</evidence>
<reference evidence="5" key="2">
    <citation type="submission" date="2020-09" db="EMBL/GenBank/DDBJ databases">
        <authorList>
            <person name="Sun Q."/>
            <person name="Zhou Y."/>
        </authorList>
    </citation>
    <scope>NUCLEOTIDE SEQUENCE</scope>
    <source>
        <strain evidence="5">CGMCC 4.7299</strain>
    </source>
</reference>
<dbReference type="Gene3D" id="1.10.260.40">
    <property type="entry name" value="lambda repressor-like DNA-binding domains"/>
    <property type="match status" value="1"/>
</dbReference>
<keyword evidence="6" id="KW-1185">Reference proteome</keyword>
<evidence type="ECO:0000256" key="1">
    <source>
        <dbReference type="ARBA" id="ARBA00023015"/>
    </source>
</evidence>
<dbReference type="CDD" id="cd01392">
    <property type="entry name" value="HTH_LacI"/>
    <property type="match status" value="1"/>
</dbReference>
<dbReference type="RefSeq" id="WP_189078165.1">
    <property type="nucleotide sequence ID" value="NZ_BMMX01000003.1"/>
</dbReference>
<accession>A0A8J3BXU9</accession>
<dbReference type="PROSITE" id="PS50932">
    <property type="entry name" value="HTH_LACI_2"/>
    <property type="match status" value="1"/>
</dbReference>
<dbReference type="Pfam" id="PF00532">
    <property type="entry name" value="Peripla_BP_1"/>
    <property type="match status" value="1"/>
</dbReference>
<feature type="domain" description="HTH lacI-type" evidence="4">
    <location>
        <begin position="11"/>
        <end position="65"/>
    </location>
</feature>
<dbReference type="GO" id="GO:0003700">
    <property type="term" value="F:DNA-binding transcription factor activity"/>
    <property type="evidence" value="ECO:0007669"/>
    <property type="project" value="TreeGrafter"/>
</dbReference>
<evidence type="ECO:0000313" key="5">
    <source>
        <dbReference type="EMBL" id="GGK80437.1"/>
    </source>
</evidence>
<gene>
    <name evidence="5" type="ORF">GCM10012284_12940</name>
</gene>
<dbReference type="SMART" id="SM00354">
    <property type="entry name" value="HTH_LACI"/>
    <property type="match status" value="1"/>
</dbReference>
<sequence>MSEDLVAVRRPTLTQVAALAGVSLKTASRALNGEPNVAPETGRRVREAADVLGYRLNGIARELRRGGTSALVGLISGDLANPFYSAVASGIERELRQHGLQLVTANNDEDAVRERALVDAFLERRVRALLVVPSGEQHQHLDVEGNHGVPFVFLDRAPDGLAADAVLIDNAGGGRAAGEHLLGHRHRRIAVVADLSRLAPQRARIDGFVSAMRAVGNAAWEPYLRTEVHDARRAEQTVRELLDLRLPPTAVFTANNRLTTGALRALRGLADPPALIGFDDFDLADVLGTTVVAHDPMALGREAARLAYERVAGHRGPARTIVVSTSVVARGSGERPPR</sequence>
<dbReference type="PANTHER" id="PTHR30146:SF109">
    <property type="entry name" value="HTH-TYPE TRANSCRIPTIONAL REGULATOR GALS"/>
    <property type="match status" value="1"/>
</dbReference>
<protein>
    <submittedName>
        <fullName evidence="5">LacI family transcriptional regulator</fullName>
    </submittedName>
</protein>
<dbReference type="EMBL" id="BMMX01000003">
    <property type="protein sequence ID" value="GGK80437.1"/>
    <property type="molecule type" value="Genomic_DNA"/>
</dbReference>
<dbReference type="Pfam" id="PF00356">
    <property type="entry name" value="LacI"/>
    <property type="match status" value="1"/>
</dbReference>
<evidence type="ECO:0000256" key="2">
    <source>
        <dbReference type="ARBA" id="ARBA00023125"/>
    </source>
</evidence>
<organism evidence="5 6">
    <name type="scientific">Mangrovihabitans endophyticus</name>
    <dbReference type="NCBI Taxonomy" id="1751298"/>
    <lineage>
        <taxon>Bacteria</taxon>
        <taxon>Bacillati</taxon>
        <taxon>Actinomycetota</taxon>
        <taxon>Actinomycetes</taxon>
        <taxon>Micromonosporales</taxon>
        <taxon>Micromonosporaceae</taxon>
        <taxon>Mangrovihabitans</taxon>
    </lineage>
</organism>
<keyword evidence="1" id="KW-0805">Transcription regulation</keyword>
<dbReference type="GO" id="GO:0000976">
    <property type="term" value="F:transcription cis-regulatory region binding"/>
    <property type="evidence" value="ECO:0007669"/>
    <property type="project" value="TreeGrafter"/>
</dbReference>
<keyword evidence="3" id="KW-0804">Transcription</keyword>
<comment type="caution">
    <text evidence="5">The sequence shown here is derived from an EMBL/GenBank/DDBJ whole genome shotgun (WGS) entry which is preliminary data.</text>
</comment>
<dbReference type="AlphaFoldDB" id="A0A8J3BXU9"/>